<dbReference type="InterPro" id="IPR027417">
    <property type="entry name" value="P-loop_NTPase"/>
</dbReference>
<dbReference type="Proteomes" id="UP000287910">
    <property type="component" value="Unassembled WGS sequence"/>
</dbReference>
<dbReference type="InterPro" id="IPR025669">
    <property type="entry name" value="AAA_dom"/>
</dbReference>
<comment type="caution">
    <text evidence="2">The sequence shown here is derived from an EMBL/GenBank/DDBJ whole genome shotgun (WGS) entry which is preliminary data.</text>
</comment>
<dbReference type="EMBL" id="RYYR01000044">
    <property type="protein sequence ID" value="RUL46527.1"/>
    <property type="molecule type" value="Genomic_DNA"/>
</dbReference>
<dbReference type="PANTHER" id="PTHR13696:SF52">
    <property type="entry name" value="PARA FAMILY PROTEIN CT_582"/>
    <property type="match status" value="1"/>
</dbReference>
<evidence type="ECO:0000313" key="2">
    <source>
        <dbReference type="EMBL" id="RUL46527.1"/>
    </source>
</evidence>
<accession>A0A3S0RGP1</accession>
<evidence type="ECO:0000259" key="1">
    <source>
        <dbReference type="Pfam" id="PF13614"/>
    </source>
</evidence>
<dbReference type="Gene3D" id="3.40.50.300">
    <property type="entry name" value="P-loop containing nucleotide triphosphate hydrolases"/>
    <property type="match status" value="1"/>
</dbReference>
<gene>
    <name evidence="2" type="ORF">EK386_18940</name>
</gene>
<reference evidence="2 3" key="1">
    <citation type="submission" date="2018-12" db="EMBL/GenBank/DDBJ databases">
        <title>Lysinibacillus antri sp. nov., isolated from a cave soil.</title>
        <authorList>
            <person name="Narsing Rao M.P."/>
            <person name="Zhang H."/>
            <person name="Dong Z.-Y."/>
            <person name="Niu X.-K."/>
            <person name="Zhang K."/>
            <person name="Fang B.-Z."/>
            <person name="Kang Y.-Q."/>
            <person name="Xiao M."/>
            <person name="Li W.-J."/>
        </authorList>
    </citation>
    <scope>NUCLEOTIDE SEQUENCE [LARGE SCALE GENOMIC DNA]</scope>
    <source>
        <strain evidence="2 3">SYSU K30002</strain>
    </source>
</reference>
<dbReference type="RefSeq" id="WP_126660746.1">
    <property type="nucleotide sequence ID" value="NZ_RYYR01000044.1"/>
</dbReference>
<evidence type="ECO:0000313" key="3">
    <source>
        <dbReference type="Proteomes" id="UP000287910"/>
    </source>
</evidence>
<protein>
    <submittedName>
        <fullName evidence="2">ParA family protein</fullName>
    </submittedName>
</protein>
<dbReference type="SUPFAM" id="SSF52540">
    <property type="entry name" value="P-loop containing nucleoside triphosphate hydrolases"/>
    <property type="match status" value="1"/>
</dbReference>
<dbReference type="InterPro" id="IPR050678">
    <property type="entry name" value="DNA_Partitioning_ATPase"/>
</dbReference>
<dbReference type="Pfam" id="PF13614">
    <property type="entry name" value="AAA_31"/>
    <property type="match status" value="1"/>
</dbReference>
<feature type="domain" description="AAA" evidence="1">
    <location>
        <begin position="4"/>
        <end position="179"/>
    </location>
</feature>
<keyword evidence="3" id="KW-1185">Reference proteome</keyword>
<dbReference type="AlphaFoldDB" id="A0A3S0RGP1"/>
<proteinExistence type="predicted"/>
<dbReference type="PANTHER" id="PTHR13696">
    <property type="entry name" value="P-LOOP CONTAINING NUCLEOSIDE TRIPHOSPHATE HYDROLASE"/>
    <property type="match status" value="1"/>
</dbReference>
<sequence length="255" mass="28471">MTATVISFSLQKGGVGKTTTCGLTAYLLAKRGYKVLAIDMDSQGNLTQLISGYDDLEVFYQQTIREAMVDGDVTDYIKVATDNLHYVPADDYLVLIADHRSKTPRTQFLKEAISSIKEDYDFILIDTPPNLSMQTVNALMASNYVVMLFETAKFSYNAIPRFMDAVDGAIDSGNPNLKIAGILATLTDARRTDSKELVELVREEYEDLIFNTVISRRAAIGRLSVYGINDNPEIKAATEQHESYVEELLERVNKK</sequence>
<name>A0A3S0RGP1_9BACI</name>
<organism evidence="2 3">
    <name type="scientific">Lysinibacillus antri</name>
    <dbReference type="NCBI Taxonomy" id="2498145"/>
    <lineage>
        <taxon>Bacteria</taxon>
        <taxon>Bacillati</taxon>
        <taxon>Bacillota</taxon>
        <taxon>Bacilli</taxon>
        <taxon>Bacillales</taxon>
        <taxon>Bacillaceae</taxon>
        <taxon>Lysinibacillus</taxon>
    </lineage>
</organism>
<dbReference type="CDD" id="cd02042">
    <property type="entry name" value="ParAB_family"/>
    <property type="match status" value="1"/>
</dbReference>